<dbReference type="EMBL" id="JAVRER010000007">
    <property type="protein sequence ID" value="MDT0415210.1"/>
    <property type="molecule type" value="Genomic_DNA"/>
</dbReference>
<accession>A0ABD5E191</accession>
<sequence>MPGDPTYTVVLKPQITDEAGHLDHGTELRRAVVRPTGAEGTSGYPRFAGEGVEADINPENHAVEAVTVDNEELPIGWVAEALPGERRV</sequence>
<evidence type="ECO:0000313" key="1">
    <source>
        <dbReference type="EMBL" id="MDT0415210.1"/>
    </source>
</evidence>
<dbReference type="AlphaFoldDB" id="A0ABD5E191"/>
<evidence type="ECO:0000313" key="2">
    <source>
        <dbReference type="Proteomes" id="UP001183607"/>
    </source>
</evidence>
<name>A0ABD5E191_9ACTN</name>
<protein>
    <submittedName>
        <fullName evidence="1">Uncharacterized protein</fullName>
    </submittedName>
</protein>
<organism evidence="1 2">
    <name type="scientific">Streptomyces evansiae</name>
    <dbReference type="NCBI Taxonomy" id="3075535"/>
    <lineage>
        <taxon>Bacteria</taxon>
        <taxon>Bacillati</taxon>
        <taxon>Actinomycetota</taxon>
        <taxon>Actinomycetes</taxon>
        <taxon>Kitasatosporales</taxon>
        <taxon>Streptomycetaceae</taxon>
        <taxon>Streptomyces</taxon>
    </lineage>
</organism>
<gene>
    <name evidence="1" type="ORF">RM574_06855</name>
</gene>
<dbReference type="Proteomes" id="UP001183607">
    <property type="component" value="Unassembled WGS sequence"/>
</dbReference>
<proteinExistence type="predicted"/>
<reference evidence="2" key="1">
    <citation type="submission" date="2023-07" db="EMBL/GenBank/DDBJ databases">
        <title>30 novel species of actinomycetes from the DSMZ collection.</title>
        <authorList>
            <person name="Nouioui I."/>
        </authorList>
    </citation>
    <scope>NUCLEOTIDE SEQUENCE [LARGE SCALE GENOMIC DNA]</scope>
    <source>
        <strain evidence="2">DSM 41982</strain>
    </source>
</reference>
<comment type="caution">
    <text evidence="1">The sequence shown here is derived from an EMBL/GenBank/DDBJ whole genome shotgun (WGS) entry which is preliminary data.</text>
</comment>